<sequence length="307" mass="33398">MRFQNCCLRAPFGALLVLSHIAFAARDELCPPLGPVLPVPTSPSRHDSVQTAIKAVTDQFQNLTSTFNTTGISIAVQSIYEKNPMLELHHTPPVSDNTSTAVVGPETIYRIGSISKLFAVLSVLTQGHIKLDDPITKYAPELLELRREAVPVANNITAVNWDQVTVRSLTTHMGGIGADLAQDLASFPGDFTQLGLPQLTNSSKTGCGGLFGLPPCTRAEFFRDFGKRNPVYAPWTNPVYSNVASAILAFAVEFASNMSYDAYVQQAILGPLKMTNTTIFHGPKDRSWGFIPEGDIYFGNSLGYEDM</sequence>
<evidence type="ECO:0000313" key="1">
    <source>
        <dbReference type="EMBL" id="KAJ8105371.1"/>
    </source>
</evidence>
<comment type="caution">
    <text evidence="1">The sequence shown here is derived from an EMBL/GenBank/DDBJ whole genome shotgun (WGS) entry which is preliminary data.</text>
</comment>
<evidence type="ECO:0000313" key="2">
    <source>
        <dbReference type="Proteomes" id="UP001153334"/>
    </source>
</evidence>
<accession>A0ACC2HQZ3</accession>
<dbReference type="EMBL" id="JAPESX010003249">
    <property type="protein sequence ID" value="KAJ8105371.1"/>
    <property type="molecule type" value="Genomic_DNA"/>
</dbReference>
<protein>
    <submittedName>
        <fullName evidence="1">Uncharacterized protein</fullName>
    </submittedName>
</protein>
<gene>
    <name evidence="1" type="ORF">ONZ43_g7451</name>
</gene>
<dbReference type="Proteomes" id="UP001153334">
    <property type="component" value="Unassembled WGS sequence"/>
</dbReference>
<organism evidence="1 2">
    <name type="scientific">Nemania bipapillata</name>
    <dbReference type="NCBI Taxonomy" id="110536"/>
    <lineage>
        <taxon>Eukaryota</taxon>
        <taxon>Fungi</taxon>
        <taxon>Dikarya</taxon>
        <taxon>Ascomycota</taxon>
        <taxon>Pezizomycotina</taxon>
        <taxon>Sordariomycetes</taxon>
        <taxon>Xylariomycetidae</taxon>
        <taxon>Xylariales</taxon>
        <taxon>Xylariaceae</taxon>
        <taxon>Nemania</taxon>
    </lineage>
</organism>
<proteinExistence type="predicted"/>
<keyword evidence="2" id="KW-1185">Reference proteome</keyword>
<name>A0ACC2HQZ3_9PEZI</name>
<reference evidence="1" key="1">
    <citation type="submission" date="2022-11" db="EMBL/GenBank/DDBJ databases">
        <title>Genome Sequence of Nemania bipapillata.</title>
        <authorList>
            <person name="Buettner E."/>
        </authorList>
    </citation>
    <scope>NUCLEOTIDE SEQUENCE</scope>
    <source>
        <strain evidence="1">CP14</strain>
    </source>
</reference>